<feature type="transmembrane region" description="Helical" evidence="8">
    <location>
        <begin position="188"/>
        <end position="210"/>
    </location>
</feature>
<organism evidence="9 10">
    <name type="scientific">Vibrio marinisediminis</name>
    <dbReference type="NCBI Taxonomy" id="2758441"/>
    <lineage>
        <taxon>Bacteria</taxon>
        <taxon>Pseudomonadati</taxon>
        <taxon>Pseudomonadota</taxon>
        <taxon>Gammaproteobacteria</taxon>
        <taxon>Vibrionales</taxon>
        <taxon>Vibrionaceae</taxon>
        <taxon>Vibrio</taxon>
    </lineage>
</organism>
<name>A0A7W2FRQ8_9VIBR</name>
<keyword evidence="3" id="KW-0813">Transport</keyword>
<feature type="transmembrane region" description="Helical" evidence="8">
    <location>
        <begin position="78"/>
        <end position="95"/>
    </location>
</feature>
<proteinExistence type="inferred from homology"/>
<evidence type="ECO:0000256" key="2">
    <source>
        <dbReference type="ARBA" id="ARBA00009142"/>
    </source>
</evidence>
<dbReference type="GO" id="GO:0005886">
    <property type="term" value="C:plasma membrane"/>
    <property type="evidence" value="ECO:0007669"/>
    <property type="project" value="UniProtKB-SubCell"/>
</dbReference>
<evidence type="ECO:0000256" key="4">
    <source>
        <dbReference type="ARBA" id="ARBA00022475"/>
    </source>
</evidence>
<sequence>MELANELLMFLFLAAIIAGCIDALAGGGGLITIPAMLMCGLPPVSAIATNKLGGVGGTLSASLHFLKTGDIKFGEVKWMMLATFFSSFLGGMVLTMIDSDFLSLIVPFLLIGFSLYFLFSPNIGDVDQEKKISPYVYTLVVATAIGFYDGFFGPGTGSFFAISLVFLLGFNLVKATAQTKILNLSSNLAALLYFIYDGYILWDVGLLMFIGQVIGGKIGAQLVLSKGKPLIKFAMIAVSIGVSTKMLFMN</sequence>
<evidence type="ECO:0000256" key="3">
    <source>
        <dbReference type="ARBA" id="ARBA00022448"/>
    </source>
</evidence>
<accession>A0A7W2FRQ8</accession>
<dbReference type="InterPro" id="IPR052017">
    <property type="entry name" value="TSUP"/>
</dbReference>
<dbReference type="Pfam" id="PF01925">
    <property type="entry name" value="TauE"/>
    <property type="match status" value="1"/>
</dbReference>
<reference evidence="9 10" key="1">
    <citation type="submission" date="2020-07" db="EMBL/GenBank/DDBJ databases">
        <title>Vibrio marinisediminis sp. nov., isolated from marine sediment.</title>
        <authorList>
            <person name="Ji X."/>
        </authorList>
    </citation>
    <scope>NUCLEOTIDE SEQUENCE [LARGE SCALE GENOMIC DNA]</scope>
    <source>
        <strain evidence="9 10">404</strain>
    </source>
</reference>
<dbReference type="PANTHER" id="PTHR30269:SF0">
    <property type="entry name" value="MEMBRANE TRANSPORTER PROTEIN YFCA-RELATED"/>
    <property type="match status" value="1"/>
</dbReference>
<dbReference type="EMBL" id="JACFYF010000006">
    <property type="protein sequence ID" value="MBA5762957.1"/>
    <property type="molecule type" value="Genomic_DNA"/>
</dbReference>
<feature type="transmembrane region" description="Helical" evidence="8">
    <location>
        <begin position="157"/>
        <end position="176"/>
    </location>
</feature>
<gene>
    <name evidence="9" type="ORF">H2O73_11415</name>
</gene>
<keyword evidence="7 8" id="KW-0472">Membrane</keyword>
<dbReference type="AlphaFoldDB" id="A0A7W2FRQ8"/>
<dbReference type="InterPro" id="IPR002781">
    <property type="entry name" value="TM_pro_TauE-like"/>
</dbReference>
<comment type="subcellular location">
    <subcellularLocation>
        <location evidence="1 8">Cell membrane</location>
        <topology evidence="1 8">Multi-pass membrane protein</topology>
    </subcellularLocation>
</comment>
<keyword evidence="6 8" id="KW-1133">Transmembrane helix</keyword>
<feature type="transmembrane region" description="Helical" evidence="8">
    <location>
        <begin position="230"/>
        <end position="248"/>
    </location>
</feature>
<comment type="caution">
    <text evidence="9">The sequence shown here is derived from an EMBL/GenBank/DDBJ whole genome shotgun (WGS) entry which is preliminary data.</text>
</comment>
<dbReference type="RefSeq" id="WP_182108976.1">
    <property type="nucleotide sequence ID" value="NZ_JACFYF010000006.1"/>
</dbReference>
<protein>
    <recommendedName>
        <fullName evidence="8">Probable membrane transporter protein</fullName>
    </recommendedName>
</protein>
<evidence type="ECO:0000313" key="9">
    <source>
        <dbReference type="EMBL" id="MBA5762957.1"/>
    </source>
</evidence>
<dbReference type="Proteomes" id="UP000571701">
    <property type="component" value="Unassembled WGS sequence"/>
</dbReference>
<keyword evidence="10" id="KW-1185">Reference proteome</keyword>
<evidence type="ECO:0000256" key="8">
    <source>
        <dbReference type="RuleBase" id="RU363041"/>
    </source>
</evidence>
<feature type="transmembrane region" description="Helical" evidence="8">
    <location>
        <begin position="101"/>
        <end position="120"/>
    </location>
</feature>
<feature type="transmembrane region" description="Helical" evidence="8">
    <location>
        <begin position="47"/>
        <end position="66"/>
    </location>
</feature>
<feature type="transmembrane region" description="Helical" evidence="8">
    <location>
        <begin position="132"/>
        <end position="151"/>
    </location>
</feature>
<dbReference type="PANTHER" id="PTHR30269">
    <property type="entry name" value="TRANSMEMBRANE PROTEIN YFCA"/>
    <property type="match status" value="1"/>
</dbReference>
<keyword evidence="5 8" id="KW-0812">Transmembrane</keyword>
<comment type="similarity">
    <text evidence="2 8">Belongs to the 4-toluene sulfonate uptake permease (TSUP) (TC 2.A.102) family.</text>
</comment>
<evidence type="ECO:0000256" key="5">
    <source>
        <dbReference type="ARBA" id="ARBA00022692"/>
    </source>
</evidence>
<evidence type="ECO:0000256" key="7">
    <source>
        <dbReference type="ARBA" id="ARBA00023136"/>
    </source>
</evidence>
<keyword evidence="4 8" id="KW-1003">Cell membrane</keyword>
<evidence type="ECO:0000313" key="10">
    <source>
        <dbReference type="Proteomes" id="UP000571701"/>
    </source>
</evidence>
<evidence type="ECO:0000256" key="6">
    <source>
        <dbReference type="ARBA" id="ARBA00022989"/>
    </source>
</evidence>
<evidence type="ECO:0000256" key="1">
    <source>
        <dbReference type="ARBA" id="ARBA00004651"/>
    </source>
</evidence>